<dbReference type="SUPFAM" id="SSF46955">
    <property type="entry name" value="Putative DNA-binding domain"/>
    <property type="match status" value="1"/>
</dbReference>
<dbReference type="GO" id="GO:0003677">
    <property type="term" value="F:DNA binding"/>
    <property type="evidence" value="ECO:0007669"/>
    <property type="project" value="UniProtKB-KW"/>
</dbReference>
<protein>
    <submittedName>
        <fullName evidence="3">MerR family transcriptional regulator</fullName>
    </submittedName>
</protein>
<dbReference type="Pfam" id="PF00376">
    <property type="entry name" value="MerR"/>
    <property type="match status" value="1"/>
</dbReference>
<proteinExistence type="predicted"/>
<evidence type="ECO:0000313" key="3">
    <source>
        <dbReference type="EMBL" id="GEK79323.1"/>
    </source>
</evidence>
<dbReference type="RefSeq" id="WP_146792712.1">
    <property type="nucleotide sequence ID" value="NZ_BJUU01000003.1"/>
</dbReference>
<dbReference type="AlphaFoldDB" id="A0AA87RGW3"/>
<keyword evidence="4" id="KW-1185">Reference proteome</keyword>
<name>A0AA87RGW3_9MICO</name>
<dbReference type="EMBL" id="BJUU01000003">
    <property type="protein sequence ID" value="GEK79323.1"/>
    <property type="molecule type" value="Genomic_DNA"/>
</dbReference>
<reference evidence="3 4" key="1">
    <citation type="submission" date="2019-07" db="EMBL/GenBank/DDBJ databases">
        <title>Whole genome shotgun sequence of Agrococcus baldri NBRC 103055.</title>
        <authorList>
            <person name="Hosoyama A."/>
            <person name="Uohara A."/>
            <person name="Ohji S."/>
            <person name="Ichikawa N."/>
        </authorList>
    </citation>
    <scope>NUCLEOTIDE SEQUENCE [LARGE SCALE GENOMIC DNA]</scope>
    <source>
        <strain evidence="3 4">NBRC 103055</strain>
    </source>
</reference>
<dbReference type="GO" id="GO:0003700">
    <property type="term" value="F:DNA-binding transcription factor activity"/>
    <property type="evidence" value="ECO:0007669"/>
    <property type="project" value="InterPro"/>
</dbReference>
<dbReference type="InterPro" id="IPR000551">
    <property type="entry name" value="MerR-type_HTH_dom"/>
</dbReference>
<evidence type="ECO:0000259" key="2">
    <source>
        <dbReference type="PROSITE" id="PS50937"/>
    </source>
</evidence>
<gene>
    <name evidence="3" type="ORF">ABA31_06740</name>
</gene>
<dbReference type="PROSITE" id="PS50937">
    <property type="entry name" value="HTH_MERR_2"/>
    <property type="match status" value="1"/>
</dbReference>
<dbReference type="CDD" id="cd00592">
    <property type="entry name" value="HTH_MerR-like"/>
    <property type="match status" value="1"/>
</dbReference>
<organism evidence="3 4">
    <name type="scientific">Agrococcus baldri</name>
    <dbReference type="NCBI Taxonomy" id="153730"/>
    <lineage>
        <taxon>Bacteria</taxon>
        <taxon>Bacillati</taxon>
        <taxon>Actinomycetota</taxon>
        <taxon>Actinomycetes</taxon>
        <taxon>Micrococcales</taxon>
        <taxon>Microbacteriaceae</taxon>
        <taxon>Agrococcus</taxon>
    </lineage>
</organism>
<accession>A0AA87RGW3</accession>
<dbReference type="SMART" id="SM00422">
    <property type="entry name" value="HTH_MERR"/>
    <property type="match status" value="1"/>
</dbReference>
<keyword evidence="1" id="KW-0238">DNA-binding</keyword>
<dbReference type="Proteomes" id="UP000321749">
    <property type="component" value="Unassembled WGS sequence"/>
</dbReference>
<evidence type="ECO:0000256" key="1">
    <source>
        <dbReference type="ARBA" id="ARBA00023125"/>
    </source>
</evidence>
<comment type="caution">
    <text evidence="3">The sequence shown here is derived from an EMBL/GenBank/DDBJ whole genome shotgun (WGS) entry which is preliminary data.</text>
</comment>
<dbReference type="InterPro" id="IPR009061">
    <property type="entry name" value="DNA-bd_dom_put_sf"/>
</dbReference>
<dbReference type="Gene3D" id="1.10.1660.10">
    <property type="match status" value="1"/>
</dbReference>
<dbReference type="PANTHER" id="PTHR30204">
    <property type="entry name" value="REDOX-CYCLING DRUG-SENSING TRANSCRIPTIONAL ACTIVATOR SOXR"/>
    <property type="match status" value="1"/>
</dbReference>
<dbReference type="InterPro" id="IPR047057">
    <property type="entry name" value="MerR_fam"/>
</dbReference>
<dbReference type="PROSITE" id="PS00552">
    <property type="entry name" value="HTH_MERR_1"/>
    <property type="match status" value="1"/>
</dbReference>
<sequence>MADEMMMHIGELAERTGLSLRTLRHWDEVGLVRASGRTSGGFRLYTTSDEQQVMLVRSMKPMGFTLEEMAELVRAAEASPNDPLAEMEPERASYFLVESIRRRDKLMRHLEGAEAFVARIS</sequence>
<feature type="domain" description="HTH merR-type" evidence="2">
    <location>
        <begin position="6"/>
        <end position="75"/>
    </location>
</feature>
<dbReference type="PRINTS" id="PR00040">
    <property type="entry name" value="HTHMERR"/>
</dbReference>
<dbReference type="PANTHER" id="PTHR30204:SF93">
    <property type="entry name" value="HTH MERR-TYPE DOMAIN-CONTAINING PROTEIN"/>
    <property type="match status" value="1"/>
</dbReference>
<evidence type="ECO:0000313" key="4">
    <source>
        <dbReference type="Proteomes" id="UP000321749"/>
    </source>
</evidence>